<name>A0A6P1SST5_9RHOB</name>
<dbReference type="PANTHER" id="PTHR38340:SF1">
    <property type="entry name" value="S-LAYER PROTEIN"/>
    <property type="match status" value="1"/>
</dbReference>
<protein>
    <recommendedName>
        <fullName evidence="5">Calcium-binding protein</fullName>
    </recommendedName>
</protein>
<comment type="subcellular location">
    <subcellularLocation>
        <location evidence="1">Secreted</location>
    </subcellularLocation>
</comment>
<dbReference type="GO" id="GO:0005576">
    <property type="term" value="C:extracellular region"/>
    <property type="evidence" value="ECO:0007669"/>
    <property type="project" value="UniProtKB-SubCell"/>
</dbReference>
<dbReference type="Proteomes" id="UP000464495">
    <property type="component" value="Chromosome"/>
</dbReference>
<dbReference type="AlphaFoldDB" id="A0A6P1SST5"/>
<dbReference type="InterPro" id="IPR018511">
    <property type="entry name" value="Hemolysin-typ_Ca-bd_CS"/>
</dbReference>
<dbReference type="PROSITE" id="PS00330">
    <property type="entry name" value="HEMOLYSIN_CALCIUM"/>
    <property type="match status" value="2"/>
</dbReference>
<dbReference type="InterPro" id="IPR011049">
    <property type="entry name" value="Serralysin-like_metalloprot_C"/>
</dbReference>
<proteinExistence type="predicted"/>
<accession>A0A6P1SST5</accession>
<dbReference type="InterPro" id="IPR001343">
    <property type="entry name" value="Hemolysn_Ca-bd"/>
</dbReference>
<keyword evidence="4" id="KW-1185">Reference proteome</keyword>
<dbReference type="Pfam" id="PF00353">
    <property type="entry name" value="HemolysinCabind"/>
    <property type="match status" value="3"/>
</dbReference>
<dbReference type="PANTHER" id="PTHR38340">
    <property type="entry name" value="S-LAYER PROTEIN"/>
    <property type="match status" value="1"/>
</dbReference>
<dbReference type="SUPFAM" id="SSF51120">
    <property type="entry name" value="beta-Roll"/>
    <property type="match status" value="2"/>
</dbReference>
<keyword evidence="2" id="KW-0964">Secreted</keyword>
<gene>
    <name evidence="3" type="ORF">GO499_00335</name>
</gene>
<organism evidence="3 4">
    <name type="scientific">Algicella marina</name>
    <dbReference type="NCBI Taxonomy" id="2683284"/>
    <lineage>
        <taxon>Bacteria</taxon>
        <taxon>Pseudomonadati</taxon>
        <taxon>Pseudomonadota</taxon>
        <taxon>Alphaproteobacteria</taxon>
        <taxon>Rhodobacterales</taxon>
        <taxon>Paracoccaceae</taxon>
        <taxon>Algicella</taxon>
    </lineage>
</organism>
<dbReference type="GO" id="GO:0005509">
    <property type="term" value="F:calcium ion binding"/>
    <property type="evidence" value="ECO:0007669"/>
    <property type="project" value="InterPro"/>
</dbReference>
<dbReference type="Gene3D" id="2.150.10.10">
    <property type="entry name" value="Serralysin-like metalloprotease, C-terminal"/>
    <property type="match status" value="2"/>
</dbReference>
<dbReference type="KEGG" id="amaq:GO499_00335"/>
<evidence type="ECO:0000313" key="4">
    <source>
        <dbReference type="Proteomes" id="UP000464495"/>
    </source>
</evidence>
<sequence>MGGRHKACPNFNQGTCVPNPGVESMPITLIESTTDQVTLDAAGETFKLATGETVDTTVAGNDALITSAADMTVFVDGTVIAGSDGIEIGGLDSSLQIGTTGTVEGESDGVRMLNDNAFFLNNGSVTGLFDQGVEMEGNNSVFINNGTIFGESDGVTNDNNFGQSFFNNGSVSSNLEGFDLSSSGSLNLVNAGSISGGLNGIRLDGTGATVLNSGSIFGGEFGIDLFSEGAMQVINSGSITSDEIALSVNGTGATVQNSGTIEGVLEGVFFQSDIAQENINTLINSGTIASNGPRAIQGSSGIENIFNTGTLNGNVALANGDDVFDGRGGTVNGSIFGQGGDDTIFGGAGDDDINGGAGNDTLYGQRGADTLAGANGNDLMFGGQGNDDMSAGGGDDVLDGGAGGDFLRGFGGDDILNGGAGNDTLNGGAGSDVFVFELNAGEDRIFGFEDGSDLIDLTAFNIASEAELEAAISTNGAIAVVDLTALGGDGQIALHGSAGLIDANDFLI</sequence>
<evidence type="ECO:0000256" key="1">
    <source>
        <dbReference type="ARBA" id="ARBA00004613"/>
    </source>
</evidence>
<evidence type="ECO:0008006" key="5">
    <source>
        <dbReference type="Google" id="ProtNLM"/>
    </source>
</evidence>
<dbReference type="PRINTS" id="PR00313">
    <property type="entry name" value="CABNDNGRPT"/>
</dbReference>
<evidence type="ECO:0000313" key="3">
    <source>
        <dbReference type="EMBL" id="QHQ33734.1"/>
    </source>
</evidence>
<evidence type="ECO:0000256" key="2">
    <source>
        <dbReference type="ARBA" id="ARBA00022525"/>
    </source>
</evidence>
<reference evidence="3 4" key="1">
    <citation type="submission" date="2019-12" db="EMBL/GenBank/DDBJ databases">
        <title>Complete genome sequence of Algicella marina strain 9Alg 56(T) isolated from the red alga Tichocarpus crinitus.</title>
        <authorList>
            <person name="Kim S.-G."/>
            <person name="Nedashkovskaya O.I."/>
        </authorList>
    </citation>
    <scope>NUCLEOTIDE SEQUENCE [LARGE SCALE GENOMIC DNA]</scope>
    <source>
        <strain evidence="3 4">9Alg 56</strain>
    </source>
</reference>
<dbReference type="EMBL" id="CP046620">
    <property type="protein sequence ID" value="QHQ33734.1"/>
    <property type="molecule type" value="Genomic_DNA"/>
</dbReference>
<dbReference type="InterPro" id="IPR050557">
    <property type="entry name" value="RTX_toxin/Mannuronan_C5-epim"/>
</dbReference>